<dbReference type="EMBL" id="JAAIKC010000008">
    <property type="protein sequence ID" value="NEW08121.1"/>
    <property type="molecule type" value="Genomic_DNA"/>
</dbReference>
<feature type="transmembrane region" description="Helical" evidence="1">
    <location>
        <begin position="94"/>
        <end position="111"/>
    </location>
</feature>
<feature type="transmembrane region" description="Helical" evidence="1">
    <location>
        <begin position="278"/>
        <end position="298"/>
    </location>
</feature>
<feature type="transmembrane region" description="Helical" evidence="1">
    <location>
        <begin position="310"/>
        <end position="330"/>
    </location>
</feature>
<feature type="transmembrane region" description="Helical" evidence="1">
    <location>
        <begin position="249"/>
        <end position="266"/>
    </location>
</feature>
<evidence type="ECO:0000313" key="3">
    <source>
        <dbReference type="EMBL" id="NEW08121.1"/>
    </source>
</evidence>
<feature type="transmembrane region" description="Helical" evidence="1">
    <location>
        <begin position="206"/>
        <end position="228"/>
    </location>
</feature>
<keyword evidence="1" id="KW-1133">Transmembrane helix</keyword>
<feature type="transmembrane region" description="Helical" evidence="1">
    <location>
        <begin position="336"/>
        <end position="359"/>
    </location>
</feature>
<feature type="transmembrane region" description="Helical" evidence="1">
    <location>
        <begin position="54"/>
        <end position="74"/>
    </location>
</feature>
<dbReference type="InterPro" id="IPR052529">
    <property type="entry name" value="Bact_Transport_Assoc"/>
</dbReference>
<sequence length="402" mass="45358">MVERQHRMRIVDGMRGFSLLGILMANMLIFQYGIWGKDEMQFYSLSQPDSIAKILVNILVEGSFMPIFTFLFGFGLIKMKENLERKGLKPKRYLSRRFLLLFAIGAVHANFLWEGDILTFYGCMGFFLLLFMNRKAKTLLIWGLILLSLSGMLGFAPEDPNHPSTKDSSTRMETYVKETIHIYGTGTYEEIKHHRNTSDPLGMDGLFILIALLFAPLIAAPLFLFGMYAAKKQWFQNPDDERLVYLKRMLLFLPAGLLLKSLKHLFPGQGWSAAGEMIGASLLSFGYIFAFAALYMAAKSSPWLLRFEAVGKLSLTNYLLQTIICTTLFYGYGLGWFGKIGVIAGCALALAIYAAQLFASRWYLTRFDSGPVERLLRMWTYFSLSGESKRSAASKSSPTSAS</sequence>
<dbReference type="Pfam" id="PF04235">
    <property type="entry name" value="DUF418"/>
    <property type="match status" value="1"/>
</dbReference>
<proteinExistence type="predicted"/>
<dbReference type="PANTHER" id="PTHR30590:SF2">
    <property type="entry name" value="INNER MEMBRANE PROTEIN"/>
    <property type="match status" value="1"/>
</dbReference>
<feature type="transmembrane region" description="Helical" evidence="1">
    <location>
        <begin position="16"/>
        <end position="34"/>
    </location>
</feature>
<accession>A0A6G4A2S3</accession>
<keyword evidence="1" id="KW-0812">Transmembrane</keyword>
<feature type="domain" description="DUF418" evidence="2">
    <location>
        <begin position="229"/>
        <end position="382"/>
    </location>
</feature>
<evidence type="ECO:0000259" key="2">
    <source>
        <dbReference type="Pfam" id="PF04235"/>
    </source>
</evidence>
<dbReference type="InterPro" id="IPR007349">
    <property type="entry name" value="DUF418"/>
</dbReference>
<comment type="caution">
    <text evidence="3">The sequence shown here is derived from an EMBL/GenBank/DDBJ whole genome shotgun (WGS) entry which is preliminary data.</text>
</comment>
<feature type="transmembrane region" description="Helical" evidence="1">
    <location>
        <begin position="117"/>
        <end position="132"/>
    </location>
</feature>
<reference evidence="3" key="1">
    <citation type="submission" date="2020-02" db="EMBL/GenBank/DDBJ databases">
        <authorList>
            <person name="Shen X.-R."/>
            <person name="Zhang Y.-X."/>
        </authorList>
    </citation>
    <scope>NUCLEOTIDE SEQUENCE</scope>
    <source>
        <strain evidence="3">SYP-B3998</strain>
    </source>
</reference>
<gene>
    <name evidence="3" type="ORF">GK047_19155</name>
</gene>
<keyword evidence="1" id="KW-0472">Membrane</keyword>
<evidence type="ECO:0000256" key="1">
    <source>
        <dbReference type="SAM" id="Phobius"/>
    </source>
</evidence>
<dbReference type="AlphaFoldDB" id="A0A6G4A2S3"/>
<protein>
    <submittedName>
        <fullName evidence="3">DUF418 domain-containing protein</fullName>
    </submittedName>
</protein>
<name>A0A6G4A2S3_9BACL</name>
<dbReference type="PANTHER" id="PTHR30590">
    <property type="entry name" value="INNER MEMBRANE PROTEIN"/>
    <property type="match status" value="1"/>
</dbReference>
<feature type="transmembrane region" description="Helical" evidence="1">
    <location>
        <begin position="139"/>
        <end position="156"/>
    </location>
</feature>
<organism evidence="3">
    <name type="scientific">Paenibacillus sp. SYP-B3998</name>
    <dbReference type="NCBI Taxonomy" id="2678564"/>
    <lineage>
        <taxon>Bacteria</taxon>
        <taxon>Bacillati</taxon>
        <taxon>Bacillota</taxon>
        <taxon>Bacilli</taxon>
        <taxon>Bacillales</taxon>
        <taxon>Paenibacillaceae</taxon>
        <taxon>Paenibacillus</taxon>
    </lineage>
</organism>